<dbReference type="InterPro" id="IPR031621">
    <property type="entry name" value="HisKA_7TM"/>
</dbReference>
<dbReference type="EMBL" id="JAQLXW010000005">
    <property type="protein sequence ID" value="MDB8003486.1"/>
    <property type="molecule type" value="Genomic_DNA"/>
</dbReference>
<feature type="transmembrane region" description="Helical" evidence="1">
    <location>
        <begin position="102"/>
        <end position="123"/>
    </location>
</feature>
<dbReference type="AlphaFoldDB" id="A0AAW6CX51"/>
<gene>
    <name evidence="3" type="ORF">PNE09_05290</name>
</gene>
<keyword evidence="1" id="KW-1133">Transmembrane helix</keyword>
<evidence type="ECO:0000313" key="3">
    <source>
        <dbReference type="EMBL" id="MDB8003486.1"/>
    </source>
</evidence>
<feature type="transmembrane region" description="Helical" evidence="1">
    <location>
        <begin position="209"/>
        <end position="229"/>
    </location>
</feature>
<feature type="transmembrane region" description="Helical" evidence="1">
    <location>
        <begin position="130"/>
        <end position="150"/>
    </location>
</feature>
<feature type="transmembrane region" description="Helical" evidence="1">
    <location>
        <begin position="69"/>
        <end position="90"/>
    </location>
</feature>
<keyword evidence="3" id="KW-0418">Kinase</keyword>
<feature type="transmembrane region" description="Helical" evidence="1">
    <location>
        <begin position="176"/>
        <end position="197"/>
    </location>
</feature>
<feature type="domain" description="Histidine kinase N-terminal 7TM region" evidence="2">
    <location>
        <begin position="47"/>
        <end position="258"/>
    </location>
</feature>
<feature type="transmembrane region" description="Helical" evidence="1">
    <location>
        <begin position="36"/>
        <end position="57"/>
    </location>
</feature>
<proteinExistence type="predicted"/>
<dbReference type="GO" id="GO:0016301">
    <property type="term" value="F:kinase activity"/>
    <property type="evidence" value="ECO:0007669"/>
    <property type="project" value="UniProtKB-KW"/>
</dbReference>
<organism evidence="3 4">
    <name type="scientific">[Eubacterium] siraeum</name>
    <dbReference type="NCBI Taxonomy" id="39492"/>
    <lineage>
        <taxon>Bacteria</taxon>
        <taxon>Bacillati</taxon>
        <taxon>Bacillota</taxon>
        <taxon>Clostridia</taxon>
        <taxon>Eubacteriales</taxon>
        <taxon>Oscillospiraceae</taxon>
        <taxon>Oscillospiraceae incertae sedis</taxon>
    </lineage>
</organism>
<keyword evidence="3" id="KW-0808">Transferase</keyword>
<evidence type="ECO:0000256" key="1">
    <source>
        <dbReference type="SAM" id="Phobius"/>
    </source>
</evidence>
<comment type="caution">
    <text evidence="3">The sequence shown here is derived from an EMBL/GenBank/DDBJ whole genome shotgun (WGS) entry which is preliminary data.</text>
</comment>
<dbReference type="Proteomes" id="UP001210809">
    <property type="component" value="Unassembled WGS sequence"/>
</dbReference>
<reference evidence="3" key="1">
    <citation type="submission" date="2023-01" db="EMBL/GenBank/DDBJ databases">
        <title>Human gut microbiome strain richness.</title>
        <authorList>
            <person name="Chen-Liaw A."/>
        </authorList>
    </citation>
    <scope>NUCLEOTIDE SEQUENCE</scope>
    <source>
        <strain evidence="3">1001283st1_G1_1001283B150217_161031</strain>
    </source>
</reference>
<keyword evidence="1" id="KW-0472">Membrane</keyword>
<dbReference type="Pfam" id="PF16927">
    <property type="entry name" value="HisKA_7TM"/>
    <property type="match status" value="1"/>
</dbReference>
<name>A0AAW6CX51_9FIRM</name>
<evidence type="ECO:0000259" key="2">
    <source>
        <dbReference type="Pfam" id="PF16927"/>
    </source>
</evidence>
<evidence type="ECO:0000313" key="4">
    <source>
        <dbReference type="Proteomes" id="UP001210809"/>
    </source>
</evidence>
<protein>
    <submittedName>
        <fullName evidence="3">Histidine kinase N-terminal 7TM domain-containing protein</fullName>
    </submittedName>
</protein>
<keyword evidence="1" id="KW-0812">Transmembrane</keyword>
<accession>A0AAW6CX51</accession>
<sequence length="555" mass="63179">MKKRIARSSVLHIILIITAIAAAMLCRQLDRIGTMQIFGIIRSLIYIFMFLIWGITLRNRIVQIQAKRFMTSIAGFIVFWVAVRSVKFIIAQSPLAVRTLWYMYYIPMIFIPMFALLVALSLGKPENYRLPAVTSLLYVVSALMVIFVLTNDLHCFVFRFPGEREMWNDSDYSYAGGYYIVAGYMLLCTIGAFVALISKCRIPKARKTFIMPLLPVVAMVIYTLLYVSGEITGGTFIHRLAGDMTITVSLLTALSFEFCIQCGLIRSNTYYIQLLRPCTVPALITDNDYNILLSSDCAEKIDREIMQMAKSSPVMLSNVKRLSSAKIKGGYVLWLDDLSELIEINDKLAEAKDDLKDDYDLICEEYDLRNREAHILERDRIYDRISRETSGQIAVLNSLTDRFEMSEDEDERRKLLGKMVVIGAYLKRRNNLIFISERSSMISEKELYLAFLELTDNLELYGVTCGLNIRLNKSVPAVAVMEMFDTFEKMIELSLDNLSAVNISVTLNDGIFTMTVTAESGMDFNVMNGDFVTAVCDDDGEWQIVYRREAGRCKA</sequence>